<keyword evidence="7" id="KW-0358">Heparin-binding</keyword>
<dbReference type="EMBL" id="BRZM01000039">
    <property type="protein sequence ID" value="GLD60068.1"/>
    <property type="molecule type" value="Genomic_DNA"/>
</dbReference>
<dbReference type="Gene3D" id="2.10.90.10">
    <property type="entry name" value="Cystine-knot cytokines"/>
    <property type="match status" value="1"/>
</dbReference>
<evidence type="ECO:0000256" key="6">
    <source>
        <dbReference type="ARBA" id="ARBA00022525"/>
    </source>
</evidence>
<dbReference type="GO" id="GO:0016055">
    <property type="term" value="P:Wnt signaling pathway"/>
    <property type="evidence" value="ECO:0007669"/>
    <property type="project" value="UniProtKB-KW"/>
</dbReference>
<keyword evidence="9" id="KW-0732">Signal</keyword>
<evidence type="ECO:0000313" key="14">
    <source>
        <dbReference type="Proteomes" id="UP001279410"/>
    </source>
</evidence>
<dbReference type="PANTHER" id="PTHR14903">
    <property type="entry name" value="SCLEROSTIN-RELATED"/>
    <property type="match status" value="1"/>
</dbReference>
<evidence type="ECO:0000256" key="9">
    <source>
        <dbReference type="ARBA" id="ARBA00022729"/>
    </source>
</evidence>
<evidence type="ECO:0000256" key="11">
    <source>
        <dbReference type="ARBA" id="ARBA00023180"/>
    </source>
</evidence>
<proteinExistence type="inferred from homology"/>
<dbReference type="GO" id="GO:0005615">
    <property type="term" value="C:extracellular space"/>
    <property type="evidence" value="ECO:0007669"/>
    <property type="project" value="InterPro"/>
</dbReference>
<dbReference type="AlphaFoldDB" id="A0AAD3MTS3"/>
<comment type="similarity">
    <text evidence="3">Belongs to the sclerostin family.</text>
</comment>
<evidence type="ECO:0000256" key="5">
    <source>
        <dbReference type="ARBA" id="ARBA00018019"/>
    </source>
</evidence>
<evidence type="ECO:0000256" key="7">
    <source>
        <dbReference type="ARBA" id="ARBA00022674"/>
    </source>
</evidence>
<feature type="compositionally biased region" description="Polar residues" evidence="12">
    <location>
        <begin position="128"/>
        <end position="139"/>
    </location>
</feature>
<evidence type="ECO:0000256" key="10">
    <source>
        <dbReference type="ARBA" id="ARBA00023157"/>
    </source>
</evidence>
<comment type="caution">
    <text evidence="13">The sequence shown here is derived from an EMBL/GenBank/DDBJ whole genome shotgun (WGS) entry which is preliminary data.</text>
</comment>
<dbReference type="Proteomes" id="UP001279410">
    <property type="component" value="Unassembled WGS sequence"/>
</dbReference>
<protein>
    <recommendedName>
        <fullName evidence="5">Sclerostin</fullName>
    </recommendedName>
</protein>
<dbReference type="InterPro" id="IPR029034">
    <property type="entry name" value="Cystine-knot_cytokine"/>
</dbReference>
<keyword evidence="11" id="KW-0325">Glycoprotein</keyword>
<evidence type="ECO:0000256" key="2">
    <source>
        <dbReference type="ARBA" id="ARBA00004613"/>
    </source>
</evidence>
<keyword evidence="8" id="KW-0879">Wnt signaling pathway</keyword>
<evidence type="ECO:0000256" key="1">
    <source>
        <dbReference type="ARBA" id="ARBA00002193"/>
    </source>
</evidence>
<comment type="subcellular location">
    <subcellularLocation>
        <location evidence="2">Secreted</location>
    </subcellularLocation>
</comment>
<organism evidence="13 14">
    <name type="scientific">Lates japonicus</name>
    <name type="common">Japanese lates</name>
    <dbReference type="NCBI Taxonomy" id="270547"/>
    <lineage>
        <taxon>Eukaryota</taxon>
        <taxon>Metazoa</taxon>
        <taxon>Chordata</taxon>
        <taxon>Craniata</taxon>
        <taxon>Vertebrata</taxon>
        <taxon>Euteleostomi</taxon>
        <taxon>Actinopterygii</taxon>
        <taxon>Neopterygii</taxon>
        <taxon>Teleostei</taxon>
        <taxon>Neoteleostei</taxon>
        <taxon>Acanthomorphata</taxon>
        <taxon>Carangaria</taxon>
        <taxon>Carangaria incertae sedis</taxon>
        <taxon>Centropomidae</taxon>
        <taxon>Lates</taxon>
    </lineage>
</organism>
<reference evidence="13" key="1">
    <citation type="submission" date="2022-08" db="EMBL/GenBank/DDBJ databases">
        <title>Genome sequencing of akame (Lates japonicus).</title>
        <authorList>
            <person name="Hashiguchi Y."/>
            <person name="Takahashi H."/>
        </authorList>
    </citation>
    <scope>NUCLEOTIDE SEQUENCE</scope>
    <source>
        <strain evidence="13">Kochi</strain>
    </source>
</reference>
<keyword evidence="10" id="KW-1015">Disulfide bond</keyword>
<evidence type="ECO:0000256" key="3">
    <source>
        <dbReference type="ARBA" id="ARBA00007850"/>
    </source>
</evidence>
<feature type="region of interest" description="Disordered" evidence="12">
    <location>
        <begin position="105"/>
        <end position="180"/>
    </location>
</feature>
<dbReference type="PANTHER" id="PTHR14903:SF4">
    <property type="entry name" value="SCLEROSTIN"/>
    <property type="match status" value="1"/>
</dbReference>
<comment type="subunit">
    <text evidence="4">Interacts with LRP4 (via the extracellular domain); the interaction facilitates the inhibition of Wnt signaling. Interacts with LRP5 (via the first two YWTD-EGF repeat domains); the interaction inhibits Wnt-mediated signaling. Interacts with LRP6.</text>
</comment>
<dbReference type="GO" id="GO:0030514">
    <property type="term" value="P:negative regulation of BMP signaling pathway"/>
    <property type="evidence" value="ECO:0007669"/>
    <property type="project" value="TreeGrafter"/>
</dbReference>
<evidence type="ECO:0000256" key="4">
    <source>
        <dbReference type="ARBA" id="ARBA00011121"/>
    </source>
</evidence>
<comment type="function">
    <text evidence="1">Negative regulator of bone growth that acts through inhibition of Wnt signaling and bone formation.</text>
</comment>
<dbReference type="InterPro" id="IPR008835">
    <property type="entry name" value="Sclerostin/SOSTDC1"/>
</dbReference>
<evidence type="ECO:0000256" key="8">
    <source>
        <dbReference type="ARBA" id="ARBA00022687"/>
    </source>
</evidence>
<dbReference type="GO" id="GO:0001503">
    <property type="term" value="P:ossification"/>
    <property type="evidence" value="ECO:0007669"/>
    <property type="project" value="TreeGrafter"/>
</dbReference>
<dbReference type="GO" id="GO:0036122">
    <property type="term" value="F:BMP binding"/>
    <property type="evidence" value="ECO:0007669"/>
    <property type="project" value="TreeGrafter"/>
</dbReference>
<keyword evidence="14" id="KW-1185">Reference proteome</keyword>
<dbReference type="Pfam" id="PF05463">
    <property type="entry name" value="Sclerostin"/>
    <property type="match status" value="1"/>
</dbReference>
<dbReference type="GO" id="GO:0008201">
    <property type="term" value="F:heparin binding"/>
    <property type="evidence" value="ECO:0007669"/>
    <property type="project" value="UniProtKB-KW"/>
</dbReference>
<accession>A0AAD3MTS3</accession>
<name>A0AAD3MTS3_LATJO</name>
<evidence type="ECO:0000313" key="13">
    <source>
        <dbReference type="EMBL" id="GLD60068.1"/>
    </source>
</evidence>
<gene>
    <name evidence="13" type="ORF">AKAME5_001200900</name>
</gene>
<sequence length="180" mass="19488">MWGKDRVRVKTQADIDGQTKLLGYGGGGTTANPVRAVGSVYHCGPLRRRPRITLDQVLRAELQELRSTRYITGGSCRGAKPVRGWVCSGQCMPAHLMPNSIVAASGGGAAPRTTAASAHSRTPRGPTANPNSNYSNLQNPRGHLLQITGTTPPQPVWPRRSRAPRNRSIPVVSRKRTTRH</sequence>
<evidence type="ECO:0000256" key="12">
    <source>
        <dbReference type="SAM" id="MobiDB-lite"/>
    </source>
</evidence>
<dbReference type="GO" id="GO:0030178">
    <property type="term" value="P:negative regulation of Wnt signaling pathway"/>
    <property type="evidence" value="ECO:0007669"/>
    <property type="project" value="TreeGrafter"/>
</dbReference>
<keyword evidence="6" id="KW-0964">Secreted</keyword>